<evidence type="ECO:0000313" key="3">
    <source>
        <dbReference type="Proteomes" id="UP000235050"/>
    </source>
</evidence>
<dbReference type="InterPro" id="IPR044930">
    <property type="entry name" value="Homing_endonuclease_His-Me"/>
</dbReference>
<comment type="caution">
    <text evidence="2">The sequence shown here is derived from an EMBL/GenBank/DDBJ whole genome shotgun (WGS) entry which is preliminary data.</text>
</comment>
<feature type="domain" description="HNH nuclease" evidence="1">
    <location>
        <begin position="47"/>
        <end position="89"/>
    </location>
</feature>
<keyword evidence="2" id="KW-0255">Endonuclease</keyword>
<protein>
    <submittedName>
        <fullName evidence="2">HNH endonuclease</fullName>
    </submittedName>
</protein>
<dbReference type="Proteomes" id="UP000235050">
    <property type="component" value="Unassembled WGS sequence"/>
</dbReference>
<dbReference type="InterPro" id="IPR003615">
    <property type="entry name" value="HNH_nuc"/>
</dbReference>
<dbReference type="GO" id="GO:0004519">
    <property type="term" value="F:endonuclease activity"/>
    <property type="evidence" value="ECO:0007669"/>
    <property type="project" value="UniProtKB-KW"/>
</dbReference>
<accession>A0A2N5JD46</accession>
<dbReference type="RefSeq" id="WP_101614692.1">
    <property type="nucleotide sequence ID" value="NZ_NMWU01000002.1"/>
</dbReference>
<dbReference type="InterPro" id="IPR044925">
    <property type="entry name" value="His-Me_finger_sf"/>
</dbReference>
<gene>
    <name evidence="2" type="ORF">Uis1B_0202</name>
</gene>
<dbReference type="EMBL" id="NMWU01000002">
    <property type="protein sequence ID" value="PLS32109.1"/>
    <property type="molecule type" value="Genomic_DNA"/>
</dbReference>
<evidence type="ECO:0000313" key="2">
    <source>
        <dbReference type="EMBL" id="PLS32109.1"/>
    </source>
</evidence>
<evidence type="ECO:0000259" key="1">
    <source>
        <dbReference type="Pfam" id="PF13392"/>
    </source>
</evidence>
<dbReference type="AlphaFoldDB" id="A0A2N5JD46"/>
<dbReference type="Gene3D" id="3.90.75.10">
    <property type="entry name" value="Homing Intron 3 (I-ppo) Encoded Endonuclease, Chain A"/>
    <property type="match status" value="1"/>
</dbReference>
<keyword evidence="2" id="KW-0540">Nuclease</keyword>
<proteinExistence type="predicted"/>
<sequence length="147" mass="16335">MNAIEAERLRRRIDAKTDKQAGGHWIWTAHADSSGHPVISIGNKPRQARRVAYELAHGTVPAGMVVTAICGVPACVNPGHLEAVTRSQADTRRKASSLSTTGVRGVTWRKDRNCYLVAIRINGRRHRKSGFHTIEEAARYIQTMRNQ</sequence>
<organism evidence="2 3">
    <name type="scientific">Bifidobacterium margollesii</name>
    <dbReference type="NCBI Taxonomy" id="2020964"/>
    <lineage>
        <taxon>Bacteria</taxon>
        <taxon>Bacillati</taxon>
        <taxon>Actinomycetota</taxon>
        <taxon>Actinomycetes</taxon>
        <taxon>Bifidobacteriales</taxon>
        <taxon>Bifidobacteriaceae</taxon>
        <taxon>Bifidobacterium</taxon>
    </lineage>
</organism>
<name>A0A2N5JD46_9BIFI</name>
<keyword evidence="3" id="KW-1185">Reference proteome</keyword>
<keyword evidence="2" id="KW-0378">Hydrolase</keyword>
<dbReference type="OrthoDB" id="3732358at2"/>
<dbReference type="SUPFAM" id="SSF54060">
    <property type="entry name" value="His-Me finger endonucleases"/>
    <property type="match status" value="1"/>
</dbReference>
<dbReference type="Pfam" id="PF13392">
    <property type="entry name" value="HNH_3"/>
    <property type="match status" value="1"/>
</dbReference>
<reference evidence="2 3" key="1">
    <citation type="submission" date="2017-07" db="EMBL/GenBank/DDBJ databases">
        <title>Bifidobacterium novel species.</title>
        <authorList>
            <person name="Lugli G.A."/>
            <person name="Milani C."/>
            <person name="Duranti S."/>
            <person name="Mangifesta M."/>
        </authorList>
    </citation>
    <scope>NUCLEOTIDE SEQUENCE [LARGE SCALE GENOMIC DNA]</scope>
    <source>
        <strain evidence="3">Uis1B</strain>
    </source>
</reference>